<protein>
    <recommendedName>
        <fullName evidence="4">Tetratricopeptide repeat protein</fullName>
    </recommendedName>
</protein>
<gene>
    <name evidence="2" type="ORF">ITX44_34120</name>
</gene>
<dbReference type="SUPFAM" id="SSF48452">
    <property type="entry name" value="TPR-like"/>
    <property type="match status" value="1"/>
</dbReference>
<evidence type="ECO:0000313" key="2">
    <source>
        <dbReference type="EMBL" id="MBM9509500.1"/>
    </source>
</evidence>
<comment type="caution">
    <text evidence="2">The sequence shown here is derived from an EMBL/GenBank/DDBJ whole genome shotgun (WGS) entry which is preliminary data.</text>
</comment>
<accession>A0ABS2U1P0</accession>
<feature type="compositionally biased region" description="Acidic residues" evidence="1">
    <location>
        <begin position="392"/>
        <end position="406"/>
    </location>
</feature>
<reference evidence="2 3" key="1">
    <citation type="submission" date="2021-01" db="EMBL/GenBank/DDBJ databases">
        <title>Streptomyces acididurans sp. nov., isolated from a peat swamp forest soil.</title>
        <authorList>
            <person name="Chantavorakit T."/>
            <person name="Duangmal K."/>
        </authorList>
    </citation>
    <scope>NUCLEOTIDE SEQUENCE [LARGE SCALE GENOMIC DNA]</scope>
    <source>
        <strain evidence="2 3">KK5PA1</strain>
    </source>
</reference>
<sequence length="439" mass="46979">MFARRNRRPKSAESLKAWECLDDGDLPGAARQLRAGGEDTPAGDVALVVERAAEMAGFDDLKAAAGALAGNPTDAEALYRFAYACVERGLSFVAVPPLREVLRQHPGALGPLRELVSAYEREGRHREAVDALLAHESGLVDWPDRYLLVFNALMAGDLPLARSRHAGLTDPTDPMWLPVQARQRRMLERAASAERTSPLDGTDLRGWSYVAGGTVLGTLSPYGFAAGMTGRYAWLQDTHEQCLQGLLRLRAAVEAAGLRPRSVSLLPDRGSRILGLAAAGIFGLPAEPFAPGREDTVVIAYDLNALAGTDEGPALLGQLLERAPGQVLHEHASCWTDTPVVTPDSVCLFQQSVVAPWEGRLRQATEGGVEKTAPDQRPPAEIAADIIAADPTPDEGDGDTPADPDEAFGAFVAAVRTTWLQGPRDRVHAPSAVRSSRFA</sequence>
<evidence type="ECO:0000256" key="1">
    <source>
        <dbReference type="SAM" id="MobiDB-lite"/>
    </source>
</evidence>
<dbReference type="Proteomes" id="UP000749040">
    <property type="component" value="Unassembled WGS sequence"/>
</dbReference>
<dbReference type="RefSeq" id="WP_205362678.1">
    <property type="nucleotide sequence ID" value="NZ_JADKYB010000026.1"/>
</dbReference>
<organism evidence="2 3">
    <name type="scientific">Actinacidiphila acididurans</name>
    <dbReference type="NCBI Taxonomy" id="2784346"/>
    <lineage>
        <taxon>Bacteria</taxon>
        <taxon>Bacillati</taxon>
        <taxon>Actinomycetota</taxon>
        <taxon>Actinomycetes</taxon>
        <taxon>Kitasatosporales</taxon>
        <taxon>Streptomycetaceae</taxon>
        <taxon>Actinacidiphila</taxon>
    </lineage>
</organism>
<dbReference type="InterPro" id="IPR011990">
    <property type="entry name" value="TPR-like_helical_dom_sf"/>
</dbReference>
<name>A0ABS2U1P0_9ACTN</name>
<keyword evidence="3" id="KW-1185">Reference proteome</keyword>
<evidence type="ECO:0008006" key="4">
    <source>
        <dbReference type="Google" id="ProtNLM"/>
    </source>
</evidence>
<evidence type="ECO:0000313" key="3">
    <source>
        <dbReference type="Proteomes" id="UP000749040"/>
    </source>
</evidence>
<proteinExistence type="predicted"/>
<dbReference type="EMBL" id="JADKYB010000026">
    <property type="protein sequence ID" value="MBM9509500.1"/>
    <property type="molecule type" value="Genomic_DNA"/>
</dbReference>
<feature type="region of interest" description="Disordered" evidence="1">
    <location>
        <begin position="386"/>
        <end position="408"/>
    </location>
</feature>